<evidence type="ECO:0000313" key="1">
    <source>
        <dbReference type="EMBL" id="GGW22805.1"/>
    </source>
</evidence>
<proteinExistence type="predicted"/>
<name>A0A918MHL0_9FLAO</name>
<dbReference type="Pfam" id="PF11013">
    <property type="entry name" value="DUF2851"/>
    <property type="match status" value="1"/>
</dbReference>
<comment type="caution">
    <text evidence="1">The sequence shown here is derived from an EMBL/GenBank/DDBJ whole genome shotgun (WGS) entry which is preliminary data.</text>
</comment>
<dbReference type="AlphaFoldDB" id="A0A918MHL0"/>
<protein>
    <recommendedName>
        <fullName evidence="3">DUF2851 family protein</fullName>
    </recommendedName>
</protein>
<gene>
    <name evidence="1" type="ORF">GCM10007383_03300</name>
</gene>
<dbReference type="InterPro" id="IPR021272">
    <property type="entry name" value="DUF2851"/>
</dbReference>
<sequence>MGKLYTSNNEPVQVFEVGSHNLLAGPDFFNSKVEIGEQLWAGTVEIHIKSSDWYAHHHEQDPNYNNVILHVVWEDDVNVYRKDNTAIPTLVLKDYIPPQVLVAYQELFHQHKVKFLNCGNEVSNASSLVWENWLERLYFERLEKKWNLVDHLLKESKNDWERVFFIMLTKNFGVKINGDAFFEIAKQLDFSMIRKIQNNVMQLESVFFGVAGLLSEDIQGDYYYNGLKKEFQFLKTKFPLSENYMQKPQFFKLRPPNFPTIRLSQLANLYFLQRNIFSEVLAAKSVEEVYELFAVAASPYWDSHYTFGKESGTNPKKLTKKFIDLLIINTILPIKMGYSKHMGRDVSEEVVQIISEVKAESNNVINNFKELNVSLPSALESQATLQLYNEYCIKNKCLQCVVGHGLLKGKA</sequence>
<reference evidence="1" key="2">
    <citation type="submission" date="2020-09" db="EMBL/GenBank/DDBJ databases">
        <authorList>
            <person name="Sun Q."/>
            <person name="Kim S."/>
        </authorList>
    </citation>
    <scope>NUCLEOTIDE SEQUENCE</scope>
    <source>
        <strain evidence="1">KCTC 12113</strain>
    </source>
</reference>
<reference evidence="1" key="1">
    <citation type="journal article" date="2014" name="Int. J. Syst. Evol. Microbiol.">
        <title>Complete genome sequence of Corynebacterium casei LMG S-19264T (=DSM 44701T), isolated from a smear-ripened cheese.</title>
        <authorList>
            <consortium name="US DOE Joint Genome Institute (JGI-PGF)"/>
            <person name="Walter F."/>
            <person name="Albersmeier A."/>
            <person name="Kalinowski J."/>
            <person name="Ruckert C."/>
        </authorList>
    </citation>
    <scope>NUCLEOTIDE SEQUENCE</scope>
    <source>
        <strain evidence="1">KCTC 12113</strain>
    </source>
</reference>
<keyword evidence="2" id="KW-1185">Reference proteome</keyword>
<organism evidence="1 2">
    <name type="scientific">Arenibacter certesii</name>
    <dbReference type="NCBI Taxonomy" id="228955"/>
    <lineage>
        <taxon>Bacteria</taxon>
        <taxon>Pseudomonadati</taxon>
        <taxon>Bacteroidota</taxon>
        <taxon>Flavobacteriia</taxon>
        <taxon>Flavobacteriales</taxon>
        <taxon>Flavobacteriaceae</taxon>
        <taxon>Arenibacter</taxon>
    </lineage>
</organism>
<evidence type="ECO:0008006" key="3">
    <source>
        <dbReference type="Google" id="ProtNLM"/>
    </source>
</evidence>
<dbReference type="EMBL" id="BMWP01000002">
    <property type="protein sequence ID" value="GGW22805.1"/>
    <property type="molecule type" value="Genomic_DNA"/>
</dbReference>
<accession>A0A918MHL0</accession>
<evidence type="ECO:0000313" key="2">
    <source>
        <dbReference type="Proteomes" id="UP000634668"/>
    </source>
</evidence>
<dbReference type="Proteomes" id="UP000634668">
    <property type="component" value="Unassembled WGS sequence"/>
</dbReference>